<accession>A0A0D8L0U5</accession>
<gene>
    <name evidence="1" type="ORF">UA45_22720</name>
</gene>
<protein>
    <submittedName>
        <fullName evidence="1">Uncharacterized protein</fullName>
    </submittedName>
</protein>
<comment type="caution">
    <text evidence="1">The sequence shown here is derived from an EMBL/GenBank/DDBJ whole genome shotgun (WGS) entry which is preliminary data.</text>
</comment>
<name>A0A0D8L0U5_MORMO</name>
<sequence>MSNDKLNELLMIINEPKFFDFLLHINIDDALDKRDGDEFEKQWLNSFNKIKNICFPDDCIEIINRIREASFKLSFKVCGDSDISAYISDDFEMISKCLLLNDSECWPLSYLLNRYLKGEFPG</sequence>
<dbReference type="EMBL" id="JZSH01000625">
    <property type="protein sequence ID" value="KJF75585.1"/>
    <property type="molecule type" value="Genomic_DNA"/>
</dbReference>
<proteinExistence type="predicted"/>
<dbReference type="Proteomes" id="UP000032582">
    <property type="component" value="Unassembled WGS sequence"/>
</dbReference>
<organism evidence="1 2">
    <name type="scientific">Morganella morganii</name>
    <name type="common">Proteus morganii</name>
    <dbReference type="NCBI Taxonomy" id="582"/>
    <lineage>
        <taxon>Bacteria</taxon>
        <taxon>Pseudomonadati</taxon>
        <taxon>Pseudomonadota</taxon>
        <taxon>Gammaproteobacteria</taxon>
        <taxon>Enterobacterales</taxon>
        <taxon>Morganellaceae</taxon>
        <taxon>Morganella</taxon>
    </lineage>
</organism>
<dbReference type="AlphaFoldDB" id="A0A0D8L0U5"/>
<dbReference type="PATRIC" id="fig|582.24.peg.7215"/>
<reference evidence="1 2" key="1">
    <citation type="submission" date="2015-02" db="EMBL/GenBank/DDBJ databases">
        <title>Whole genome shotgun sequencing of cultured foodborne pathogen.</title>
        <authorList>
            <person name="Timme R."/>
            <person name="Allard M.W."/>
            <person name="Strain E."/>
            <person name="Evans P.S."/>
            <person name="Brown E."/>
        </authorList>
    </citation>
    <scope>NUCLEOTIDE SEQUENCE [LARGE SCALE GENOMIC DNA]</scope>
    <source>
        <strain evidence="1 2">GCSL-TSO-24</strain>
    </source>
</reference>
<evidence type="ECO:0000313" key="2">
    <source>
        <dbReference type="Proteomes" id="UP000032582"/>
    </source>
</evidence>
<evidence type="ECO:0000313" key="1">
    <source>
        <dbReference type="EMBL" id="KJF75585.1"/>
    </source>
</evidence>